<reference evidence="2" key="1">
    <citation type="submission" date="2022-11" db="UniProtKB">
        <authorList>
            <consortium name="WormBaseParasite"/>
        </authorList>
    </citation>
    <scope>IDENTIFICATION</scope>
</reference>
<evidence type="ECO:0000313" key="1">
    <source>
        <dbReference type="Proteomes" id="UP000887579"/>
    </source>
</evidence>
<dbReference type="Proteomes" id="UP000887579">
    <property type="component" value="Unplaced"/>
</dbReference>
<name>A0AC34FQM2_9BILA</name>
<sequence length="264" mass="29765">MSDINFDIVPLTSCVVDDYFILHEIRMHSDTIIFVLHEEHVIEMTTEKASHFLEICRASTKFTIYSQFNNINYGDLLAAKITPNFFKWCKEVIMTGSYKGSFLKTIASTMNSFTNKIEVKTFSATDPFRLSNIISSRLQHLKSLSFDSRCTSDSDFASNIYEIIAAKICNLDYLFLKVTGFPTDNVSTMLHLIMAATSTGSTTIILTEELATDRNAEIVLNNHFGLGGAEMIRAASAPYPLQHYSTFVSYENDRTIYIGFLVAE</sequence>
<dbReference type="WBParaSite" id="ES5_v2.g19704.t1">
    <property type="protein sequence ID" value="ES5_v2.g19704.t1"/>
    <property type="gene ID" value="ES5_v2.g19704"/>
</dbReference>
<accession>A0AC34FQM2</accession>
<evidence type="ECO:0000313" key="2">
    <source>
        <dbReference type="WBParaSite" id="ES5_v2.g19704.t1"/>
    </source>
</evidence>
<organism evidence="1 2">
    <name type="scientific">Panagrolaimus sp. ES5</name>
    <dbReference type="NCBI Taxonomy" id="591445"/>
    <lineage>
        <taxon>Eukaryota</taxon>
        <taxon>Metazoa</taxon>
        <taxon>Ecdysozoa</taxon>
        <taxon>Nematoda</taxon>
        <taxon>Chromadorea</taxon>
        <taxon>Rhabditida</taxon>
        <taxon>Tylenchina</taxon>
        <taxon>Panagrolaimomorpha</taxon>
        <taxon>Panagrolaimoidea</taxon>
        <taxon>Panagrolaimidae</taxon>
        <taxon>Panagrolaimus</taxon>
    </lineage>
</organism>
<protein>
    <submittedName>
        <fullName evidence="2">Uncharacterized protein</fullName>
    </submittedName>
</protein>
<proteinExistence type="predicted"/>